<organism evidence="9 10">
    <name type="scientific">Crassaminicella indica</name>
    <dbReference type="NCBI Taxonomy" id="2855394"/>
    <lineage>
        <taxon>Bacteria</taxon>
        <taxon>Bacillati</taxon>
        <taxon>Bacillota</taxon>
        <taxon>Clostridia</taxon>
        <taxon>Eubacteriales</taxon>
        <taxon>Clostridiaceae</taxon>
        <taxon>Crassaminicella</taxon>
    </lineage>
</organism>
<evidence type="ECO:0000313" key="10">
    <source>
        <dbReference type="Proteomes" id="UP000886818"/>
    </source>
</evidence>
<feature type="transmembrane region" description="Helical" evidence="8">
    <location>
        <begin position="142"/>
        <end position="165"/>
    </location>
</feature>
<evidence type="ECO:0000256" key="7">
    <source>
        <dbReference type="ARBA" id="ARBA00023136"/>
    </source>
</evidence>
<comment type="subcellular location">
    <subcellularLocation>
        <location evidence="1">Membrane</location>
        <topology evidence="1">Multi-pass membrane protein</topology>
    </subcellularLocation>
</comment>
<evidence type="ECO:0000256" key="1">
    <source>
        <dbReference type="ARBA" id="ARBA00004141"/>
    </source>
</evidence>
<keyword evidence="10" id="KW-1185">Reference proteome</keyword>
<feature type="transmembrane region" description="Helical" evidence="8">
    <location>
        <begin position="35"/>
        <end position="60"/>
    </location>
</feature>
<dbReference type="RefSeq" id="WP_218281822.1">
    <property type="nucleotide sequence ID" value="NZ_CP078093.1"/>
</dbReference>
<keyword evidence="4" id="KW-0309">Germination</keyword>
<evidence type="ECO:0000256" key="2">
    <source>
        <dbReference type="ARBA" id="ARBA00007998"/>
    </source>
</evidence>
<gene>
    <name evidence="9" type="ORF">KVH43_06840</name>
</gene>
<evidence type="ECO:0000256" key="3">
    <source>
        <dbReference type="ARBA" id="ARBA00022448"/>
    </source>
</evidence>
<dbReference type="PANTHER" id="PTHR34975:SF2">
    <property type="entry name" value="SPORE GERMINATION PROTEIN A2"/>
    <property type="match status" value="1"/>
</dbReference>
<proteinExistence type="inferred from homology"/>
<feature type="transmembrane region" description="Helical" evidence="8">
    <location>
        <begin position="72"/>
        <end position="91"/>
    </location>
</feature>
<evidence type="ECO:0000313" key="9">
    <source>
        <dbReference type="EMBL" id="QXM05122.1"/>
    </source>
</evidence>
<keyword evidence="3" id="KW-0813">Transport</keyword>
<dbReference type="Pfam" id="PF03845">
    <property type="entry name" value="Spore_permease"/>
    <property type="match status" value="1"/>
</dbReference>
<dbReference type="PANTHER" id="PTHR34975">
    <property type="entry name" value="SPORE GERMINATION PROTEIN A2"/>
    <property type="match status" value="1"/>
</dbReference>
<keyword evidence="5 8" id="KW-0812">Transmembrane</keyword>
<keyword evidence="7 8" id="KW-0472">Membrane</keyword>
<dbReference type="EMBL" id="CP078093">
    <property type="protein sequence ID" value="QXM05122.1"/>
    <property type="molecule type" value="Genomic_DNA"/>
</dbReference>
<dbReference type="InterPro" id="IPR004761">
    <property type="entry name" value="Spore_GerAB"/>
</dbReference>
<feature type="transmembrane region" description="Helical" evidence="8">
    <location>
        <begin position="302"/>
        <end position="321"/>
    </location>
</feature>
<feature type="transmembrane region" description="Helical" evidence="8">
    <location>
        <begin position="268"/>
        <end position="290"/>
    </location>
</feature>
<accession>A0ABX8RA38</accession>
<comment type="similarity">
    <text evidence="2">Belongs to the amino acid-polyamine-organocation (APC) superfamily. Spore germination protein (SGP) (TC 2.A.3.9) family.</text>
</comment>
<feature type="transmembrane region" description="Helical" evidence="8">
    <location>
        <begin position="7"/>
        <end position="29"/>
    </location>
</feature>
<name>A0ABX8RA38_9CLOT</name>
<evidence type="ECO:0000256" key="8">
    <source>
        <dbReference type="SAM" id="Phobius"/>
    </source>
</evidence>
<reference evidence="9" key="1">
    <citation type="submission" date="2021-07" db="EMBL/GenBank/DDBJ databases">
        <title>Complete genome sequence of Crassaminicella sp. 143-21, isolated from a deep-sea hydrothermal vent.</title>
        <authorList>
            <person name="Li X."/>
        </authorList>
    </citation>
    <scope>NUCLEOTIDE SEQUENCE</scope>
    <source>
        <strain evidence="9">143-21</strain>
    </source>
</reference>
<sequence length="367" mass="42018">MKFKIGLYQFFIIMIIFPYGSAVLFFLAPETKQDAWIAMIVYSLGGILLQLLYTALYYRYPQDTLVTYLPKIYGRVIGNILGFIYIGYFAYISSRVLRDFLELIKITSLEYTPMLAIGIFFIIIIIYTVYSGIENISKTAQSFFIMIIFMPVFVWLLIVFTGGIFRVSNLKPILQNGIMEVIKKGWKLIAFPYGETIVFTMIYPFVLERNKIRKVAILAIIFEGIILSLNTILLITTLGVGEASTSICPLFQVVQRINIGGIITRLDVIFVVILVVGGFYKISIFMYVSVLGVAQMTSFKNIKFLSFVFGILILYLSQIIAKNYMEHIEIGLDLVVKYVHVPLQIIVPILTLIIVYSRDFLYYEKRG</sequence>
<dbReference type="NCBIfam" id="TIGR00912">
    <property type="entry name" value="2A0309"/>
    <property type="match status" value="1"/>
</dbReference>
<dbReference type="Proteomes" id="UP000886818">
    <property type="component" value="Chromosome"/>
</dbReference>
<evidence type="ECO:0000256" key="5">
    <source>
        <dbReference type="ARBA" id="ARBA00022692"/>
    </source>
</evidence>
<feature type="transmembrane region" description="Helical" evidence="8">
    <location>
        <begin position="341"/>
        <end position="361"/>
    </location>
</feature>
<feature type="transmembrane region" description="Helical" evidence="8">
    <location>
        <begin position="215"/>
        <end position="235"/>
    </location>
</feature>
<evidence type="ECO:0000256" key="4">
    <source>
        <dbReference type="ARBA" id="ARBA00022544"/>
    </source>
</evidence>
<evidence type="ECO:0000256" key="6">
    <source>
        <dbReference type="ARBA" id="ARBA00022989"/>
    </source>
</evidence>
<feature type="transmembrane region" description="Helical" evidence="8">
    <location>
        <begin position="111"/>
        <end position="130"/>
    </location>
</feature>
<keyword evidence="6 8" id="KW-1133">Transmembrane helix</keyword>
<feature type="transmembrane region" description="Helical" evidence="8">
    <location>
        <begin position="185"/>
        <end position="203"/>
    </location>
</feature>
<protein>
    <submittedName>
        <fullName evidence="9">Spore germination protein</fullName>
    </submittedName>
</protein>